<comment type="function">
    <text evidence="1 6">Required for the transposition of the insertion element.</text>
</comment>
<keyword evidence="5 6" id="KW-0233">DNA recombination</keyword>
<dbReference type="GO" id="GO:0004803">
    <property type="term" value="F:transposase activity"/>
    <property type="evidence" value="ECO:0007669"/>
    <property type="project" value="UniProtKB-UniRule"/>
</dbReference>
<evidence type="ECO:0000256" key="6">
    <source>
        <dbReference type="RuleBase" id="RU365089"/>
    </source>
</evidence>
<dbReference type="AlphaFoldDB" id="A0A6L5Y596"/>
<reference evidence="7 8" key="1">
    <citation type="submission" date="2019-08" db="EMBL/GenBank/DDBJ databases">
        <title>In-depth cultivation of the pig gut microbiome towards novel bacterial diversity and tailored functional studies.</title>
        <authorList>
            <person name="Wylensek D."/>
            <person name="Hitch T.C.A."/>
            <person name="Clavel T."/>
        </authorList>
    </citation>
    <scope>NUCLEOTIDE SEQUENCE [LARGE SCALE GENOMIC DNA]</scope>
    <source>
        <strain evidence="7 8">WCA-MUC-591-APC-3H</strain>
    </source>
</reference>
<evidence type="ECO:0000256" key="1">
    <source>
        <dbReference type="ARBA" id="ARBA00002190"/>
    </source>
</evidence>
<organism evidence="7 8">
    <name type="scientific">Hornefia butyriciproducens</name>
    <dbReference type="NCBI Taxonomy" id="2652293"/>
    <lineage>
        <taxon>Bacteria</taxon>
        <taxon>Bacillati</taxon>
        <taxon>Bacillota</taxon>
        <taxon>Clostridia</taxon>
        <taxon>Peptostreptococcales</taxon>
        <taxon>Anaerovoracaceae</taxon>
        <taxon>Hornefia</taxon>
    </lineage>
</organism>
<dbReference type="Proteomes" id="UP000474676">
    <property type="component" value="Unassembled WGS sequence"/>
</dbReference>
<dbReference type="NCBIfam" id="NF033543">
    <property type="entry name" value="transpos_IS256"/>
    <property type="match status" value="1"/>
</dbReference>
<proteinExistence type="inferred from homology"/>
<dbReference type="PROSITE" id="PS01007">
    <property type="entry name" value="TRANSPOSASE_MUTATOR"/>
    <property type="match status" value="1"/>
</dbReference>
<evidence type="ECO:0000313" key="8">
    <source>
        <dbReference type="Proteomes" id="UP000474676"/>
    </source>
</evidence>
<protein>
    <recommendedName>
        <fullName evidence="6">Mutator family transposase</fullName>
    </recommendedName>
</protein>
<sequence length="413" mass="47021">MAQLNITLNQEEILQLLSTDHDEAFRILLQNCLNSVLKVESQKQLNAAPYERSETRTDCRNGFRDRDLITRIETITLSVPRHRNQPFRTLIFDNYSRSEAALIVAMAEMVVNGVSTRKVTRVIETLCGTSVSKSAVSEVCHDLDKDVDAFRNRPIEGSYLFLTVDATYFKVRESGLVFSKAMMIAYGTNEAGKREILGFAPYRNESPDTWKEFLKSLKKRGLCGLMMITSDAHEGIIQAVREVFPDVPWQRCQFHFSKNIADKAPKKYQSGLRAELQEKFNAKTIQAARTLRDKIIRDYQDVAESSMACLDEGFESAMTVMTLPEGMRRFFRTSNHIEQLNRELKRRSKTIGIFPNDASLVRLIGSVLLEQNSICQAGRSIFSKETYSKLLVSDVRNRLHLIAEEQASLLQVA</sequence>
<keyword evidence="8" id="KW-1185">Reference proteome</keyword>
<evidence type="ECO:0000256" key="5">
    <source>
        <dbReference type="ARBA" id="ARBA00023172"/>
    </source>
</evidence>
<dbReference type="PANTHER" id="PTHR33217">
    <property type="entry name" value="TRANSPOSASE FOR INSERTION SEQUENCE ELEMENT IS1081"/>
    <property type="match status" value="1"/>
</dbReference>
<keyword evidence="4 6" id="KW-0238">DNA-binding</keyword>
<gene>
    <name evidence="7" type="ORF">FYJ64_05970</name>
</gene>
<comment type="caution">
    <text evidence="7">The sequence shown here is derived from an EMBL/GenBank/DDBJ whole genome shotgun (WGS) entry which is preliminary data.</text>
</comment>
<comment type="similarity">
    <text evidence="2 6">Belongs to the transposase mutator family.</text>
</comment>
<dbReference type="InterPro" id="IPR001207">
    <property type="entry name" value="Transposase_mutator"/>
</dbReference>
<evidence type="ECO:0000256" key="3">
    <source>
        <dbReference type="ARBA" id="ARBA00022578"/>
    </source>
</evidence>
<accession>A0A6L5Y596</accession>
<name>A0A6L5Y596_9FIRM</name>
<keyword evidence="3 6" id="KW-0815">Transposition</keyword>
<evidence type="ECO:0000256" key="4">
    <source>
        <dbReference type="ARBA" id="ARBA00023125"/>
    </source>
</evidence>
<dbReference type="GeneID" id="303114867"/>
<keyword evidence="6" id="KW-0814">Transposable element</keyword>
<dbReference type="EMBL" id="VUMZ01000004">
    <property type="protein sequence ID" value="MST51860.1"/>
    <property type="molecule type" value="Genomic_DNA"/>
</dbReference>
<dbReference type="GO" id="GO:0003677">
    <property type="term" value="F:DNA binding"/>
    <property type="evidence" value="ECO:0007669"/>
    <property type="project" value="UniProtKB-UniRule"/>
</dbReference>
<dbReference type="GO" id="GO:0006313">
    <property type="term" value="P:DNA transposition"/>
    <property type="evidence" value="ECO:0007669"/>
    <property type="project" value="UniProtKB-UniRule"/>
</dbReference>
<evidence type="ECO:0000313" key="7">
    <source>
        <dbReference type="EMBL" id="MST51860.1"/>
    </source>
</evidence>
<dbReference type="Pfam" id="PF00872">
    <property type="entry name" value="Transposase_mut"/>
    <property type="match status" value="1"/>
</dbReference>
<dbReference type="PANTHER" id="PTHR33217:SF7">
    <property type="entry name" value="TRANSPOSASE FOR INSERTION SEQUENCE ELEMENT IS1081"/>
    <property type="match status" value="1"/>
</dbReference>
<dbReference type="RefSeq" id="WP_328596993.1">
    <property type="nucleotide sequence ID" value="NZ_VUMZ01000004.1"/>
</dbReference>
<evidence type="ECO:0000256" key="2">
    <source>
        <dbReference type="ARBA" id="ARBA00010961"/>
    </source>
</evidence>